<feature type="non-terminal residue" evidence="1">
    <location>
        <position position="21"/>
    </location>
</feature>
<reference evidence="1" key="1">
    <citation type="journal article" date="2015" name="Nature">
        <title>Complex archaea that bridge the gap between prokaryotes and eukaryotes.</title>
        <authorList>
            <person name="Spang A."/>
            <person name="Saw J.H."/>
            <person name="Jorgensen S.L."/>
            <person name="Zaremba-Niedzwiedzka K."/>
            <person name="Martijn J."/>
            <person name="Lind A.E."/>
            <person name="van Eijk R."/>
            <person name="Schleper C."/>
            <person name="Guy L."/>
            <person name="Ettema T.J."/>
        </authorList>
    </citation>
    <scope>NUCLEOTIDE SEQUENCE</scope>
</reference>
<dbReference type="EMBL" id="LAZR01020854">
    <property type="protein sequence ID" value="KKL87363.1"/>
    <property type="molecule type" value="Genomic_DNA"/>
</dbReference>
<proteinExistence type="predicted"/>
<dbReference type="AlphaFoldDB" id="A0A0F9FM83"/>
<gene>
    <name evidence="1" type="ORF">LCGC14_1935510</name>
</gene>
<comment type="caution">
    <text evidence="1">The sequence shown here is derived from an EMBL/GenBank/DDBJ whole genome shotgun (WGS) entry which is preliminary data.</text>
</comment>
<name>A0A0F9FM83_9ZZZZ</name>
<accession>A0A0F9FM83</accession>
<organism evidence="1">
    <name type="scientific">marine sediment metagenome</name>
    <dbReference type="NCBI Taxonomy" id="412755"/>
    <lineage>
        <taxon>unclassified sequences</taxon>
        <taxon>metagenomes</taxon>
        <taxon>ecological metagenomes</taxon>
    </lineage>
</organism>
<sequence>MKAVRIDSDGLITLQWGHVQG</sequence>
<evidence type="ECO:0000313" key="1">
    <source>
        <dbReference type="EMBL" id="KKL87363.1"/>
    </source>
</evidence>
<protein>
    <submittedName>
        <fullName evidence="1">Uncharacterized protein</fullName>
    </submittedName>
</protein>